<feature type="non-terminal residue" evidence="2">
    <location>
        <position position="1"/>
    </location>
</feature>
<sequence length="107" mass="11848">PASDAEPGMRKATRSCDLPAEAGSFPRNRQDSGSSDTVRFLRSSPDRDSFGSSPPRPRPLCNKALDYTREDLHAVGGKNHPGRTSFDSPPHTRELFPRRIATQRRST</sequence>
<evidence type="ECO:0000256" key="1">
    <source>
        <dbReference type="SAM" id="MobiDB-lite"/>
    </source>
</evidence>
<evidence type="ECO:0000313" key="2">
    <source>
        <dbReference type="EMBL" id="JAC61874.1"/>
    </source>
</evidence>
<dbReference type="EMBL" id="GBEZ01025181">
    <property type="protein sequence ID" value="JAC61874.1"/>
    <property type="molecule type" value="Transcribed_RNA"/>
</dbReference>
<protein>
    <submittedName>
        <fullName evidence="2">Uncharacterized protein</fullName>
    </submittedName>
</protein>
<reference evidence="2" key="1">
    <citation type="submission" date="2014-05" db="EMBL/GenBank/DDBJ databases">
        <title>The transcriptome of the halophilic microalga Tetraselmis sp. GSL018 isolated from the Great Salt Lake, Utah.</title>
        <authorList>
            <person name="Jinkerson R.E."/>
            <person name="D'Adamo S."/>
            <person name="Posewitz M.C."/>
        </authorList>
    </citation>
    <scope>NUCLEOTIDE SEQUENCE</scope>
    <source>
        <strain evidence="2">GSL018</strain>
    </source>
</reference>
<proteinExistence type="predicted"/>
<gene>
    <name evidence="2" type="ORF">TSPGSL018_24914</name>
</gene>
<accession>A0A061QTS3</accession>
<feature type="non-terminal residue" evidence="2">
    <location>
        <position position="107"/>
    </location>
</feature>
<organism evidence="2">
    <name type="scientific">Tetraselmis sp. GSL018</name>
    <dbReference type="NCBI Taxonomy" id="582737"/>
    <lineage>
        <taxon>Eukaryota</taxon>
        <taxon>Viridiplantae</taxon>
        <taxon>Chlorophyta</taxon>
        <taxon>core chlorophytes</taxon>
        <taxon>Chlorodendrophyceae</taxon>
        <taxon>Chlorodendrales</taxon>
        <taxon>Chlorodendraceae</taxon>
        <taxon>Tetraselmis</taxon>
    </lineage>
</organism>
<dbReference type="AlphaFoldDB" id="A0A061QTS3"/>
<name>A0A061QTS3_9CHLO</name>
<feature type="region of interest" description="Disordered" evidence="1">
    <location>
        <begin position="1"/>
        <end position="107"/>
    </location>
</feature>